<evidence type="ECO:0000256" key="4">
    <source>
        <dbReference type="RuleBase" id="RU003719"/>
    </source>
</evidence>
<dbReference type="GO" id="GO:0016616">
    <property type="term" value="F:oxidoreductase activity, acting on the CH-OH group of donors, NAD or NADP as acceptor"/>
    <property type="evidence" value="ECO:0007669"/>
    <property type="project" value="InterPro"/>
</dbReference>
<dbReference type="SUPFAM" id="SSF51735">
    <property type="entry name" value="NAD(P)-binding Rossmann-fold domains"/>
    <property type="match status" value="1"/>
</dbReference>
<sequence>MKAVRTDRELECPEIDAGLRARGVELVTLPDGISEDDLIDAVADADLLLMCYTPITARVIEAAPRLKGIVKYSVGIDAIDIPAAMRRGIPVVNVPDYAEETVAEGAFALMISLAKRLPAITAAVSRDGWVWPAQRWLGRDISGATLGLVGCGKIGRSMARMAGHGFRARVLGFDPGVDAATMQGAGIEKVDDLQAMLRACDFVSLHCVLNDGTRGLIGKAELACLKPSAMIINVSRGALVDEAALVEAIVAGAIGGAGLDVYSVEPLARSGHPMSALFDRDNVILFPHFTFFTHEAMRRLGDDTLARCFEILEDRPVTIRSHDPRLRAQASGVFFG</sequence>
<organism evidence="7 8">
    <name type="scientific">Mesorhizobium erdmanii</name>
    <dbReference type="NCBI Taxonomy" id="1777866"/>
    <lineage>
        <taxon>Bacteria</taxon>
        <taxon>Pseudomonadati</taxon>
        <taxon>Pseudomonadota</taxon>
        <taxon>Alphaproteobacteria</taxon>
        <taxon>Hyphomicrobiales</taxon>
        <taxon>Phyllobacteriaceae</taxon>
        <taxon>Mesorhizobium</taxon>
    </lineage>
</organism>
<dbReference type="Gene3D" id="3.40.50.720">
    <property type="entry name" value="NAD(P)-binding Rossmann-like Domain"/>
    <property type="match status" value="2"/>
</dbReference>
<dbReference type="EMBL" id="CP033361">
    <property type="protein sequence ID" value="QKC78621.1"/>
    <property type="molecule type" value="Genomic_DNA"/>
</dbReference>
<dbReference type="InterPro" id="IPR006140">
    <property type="entry name" value="D-isomer_DH_NAD-bd"/>
</dbReference>
<evidence type="ECO:0000259" key="6">
    <source>
        <dbReference type="Pfam" id="PF02826"/>
    </source>
</evidence>
<evidence type="ECO:0000256" key="1">
    <source>
        <dbReference type="ARBA" id="ARBA00005854"/>
    </source>
</evidence>
<protein>
    <submittedName>
        <fullName evidence="7">C-terminal binding protein</fullName>
    </submittedName>
</protein>
<proteinExistence type="inferred from homology"/>
<evidence type="ECO:0000256" key="2">
    <source>
        <dbReference type="ARBA" id="ARBA00023002"/>
    </source>
</evidence>
<evidence type="ECO:0000256" key="3">
    <source>
        <dbReference type="ARBA" id="ARBA00023027"/>
    </source>
</evidence>
<dbReference type="PROSITE" id="PS00671">
    <property type="entry name" value="D_2_HYDROXYACID_DH_3"/>
    <property type="match status" value="1"/>
</dbReference>
<dbReference type="GO" id="GO:0003714">
    <property type="term" value="F:transcription corepressor activity"/>
    <property type="evidence" value="ECO:0007669"/>
    <property type="project" value="InterPro"/>
</dbReference>
<evidence type="ECO:0000313" key="8">
    <source>
        <dbReference type="Proteomes" id="UP000503339"/>
    </source>
</evidence>
<comment type="similarity">
    <text evidence="1 4">Belongs to the D-isomer specific 2-hydroxyacid dehydrogenase family.</text>
</comment>
<dbReference type="InterPro" id="IPR006139">
    <property type="entry name" value="D-isomer_2_OHA_DH_cat_dom"/>
</dbReference>
<dbReference type="InterPro" id="IPR036291">
    <property type="entry name" value="NAD(P)-bd_dom_sf"/>
</dbReference>
<dbReference type="RefSeq" id="WP_064987912.1">
    <property type="nucleotide sequence ID" value="NZ_CP033361.1"/>
</dbReference>
<gene>
    <name evidence="7" type="ORF">EB233_26560</name>
</gene>
<dbReference type="SUPFAM" id="SSF52283">
    <property type="entry name" value="Formate/glycerate dehydrogenase catalytic domain-like"/>
    <property type="match status" value="1"/>
</dbReference>
<feature type="domain" description="D-isomer specific 2-hydroxyacid dehydrogenase NAD-binding" evidence="6">
    <location>
        <begin position="107"/>
        <end position="289"/>
    </location>
</feature>
<dbReference type="PANTHER" id="PTHR42789:SF1">
    <property type="entry name" value="D-ISOMER SPECIFIC 2-HYDROXYACID DEHYDROGENASE FAMILY PROTEIN (AFU_ORTHOLOGUE AFUA_6G10090)"/>
    <property type="match status" value="1"/>
</dbReference>
<dbReference type="Pfam" id="PF00389">
    <property type="entry name" value="2-Hacid_dh"/>
    <property type="match status" value="1"/>
</dbReference>
<dbReference type="InterPro" id="IPR050857">
    <property type="entry name" value="D-2-hydroxyacid_DH"/>
</dbReference>
<dbReference type="CDD" id="cd05299">
    <property type="entry name" value="CtBP_dh"/>
    <property type="match status" value="1"/>
</dbReference>
<reference evidence="7 8" key="1">
    <citation type="submission" date="2018-10" db="EMBL/GenBank/DDBJ databases">
        <authorList>
            <person name="Perry B.J."/>
            <person name="Sullivan J.T."/>
            <person name="Murphy R.J.T."/>
            <person name="Ramsay J.P."/>
            <person name="Ronson C.W."/>
        </authorList>
    </citation>
    <scope>NUCLEOTIDE SEQUENCE [LARGE SCALE GENOMIC DNA]</scope>
    <source>
        <strain evidence="7 8">NZP2014</strain>
    </source>
</reference>
<dbReference type="AlphaFoldDB" id="A0A6M7UMX9"/>
<dbReference type="GO" id="GO:0051287">
    <property type="term" value="F:NAD binding"/>
    <property type="evidence" value="ECO:0007669"/>
    <property type="project" value="InterPro"/>
</dbReference>
<dbReference type="Pfam" id="PF02826">
    <property type="entry name" value="2-Hacid_dh_C"/>
    <property type="match status" value="1"/>
</dbReference>
<accession>A0A6M7UMX9</accession>
<dbReference type="InterPro" id="IPR043322">
    <property type="entry name" value="CtBP"/>
</dbReference>
<dbReference type="Proteomes" id="UP000503339">
    <property type="component" value="Chromosome"/>
</dbReference>
<evidence type="ECO:0000259" key="5">
    <source>
        <dbReference type="Pfam" id="PF00389"/>
    </source>
</evidence>
<name>A0A6M7UMX9_9HYPH</name>
<evidence type="ECO:0000313" key="7">
    <source>
        <dbReference type="EMBL" id="QKC78621.1"/>
    </source>
</evidence>
<dbReference type="InterPro" id="IPR029753">
    <property type="entry name" value="D-isomer_DH_CS"/>
</dbReference>
<dbReference type="KEGG" id="merd:EB233_26560"/>
<keyword evidence="2 4" id="KW-0560">Oxidoreductase</keyword>
<keyword evidence="3" id="KW-0520">NAD</keyword>
<keyword evidence="8" id="KW-1185">Reference proteome</keyword>
<feature type="domain" description="D-isomer specific 2-hydroxyacid dehydrogenase catalytic" evidence="5">
    <location>
        <begin position="16"/>
        <end position="316"/>
    </location>
</feature>
<dbReference type="PANTHER" id="PTHR42789">
    <property type="entry name" value="D-ISOMER SPECIFIC 2-HYDROXYACID DEHYDROGENASE FAMILY PROTEIN (AFU_ORTHOLOGUE AFUA_6G10090)"/>
    <property type="match status" value="1"/>
</dbReference>